<dbReference type="PANTHER" id="PTHR34145">
    <property type="entry name" value="OS02G0105600 PROTEIN"/>
    <property type="match status" value="1"/>
</dbReference>
<dbReference type="Pfam" id="PF24758">
    <property type="entry name" value="LRR_At5g56370"/>
    <property type="match status" value="1"/>
</dbReference>
<dbReference type="SUPFAM" id="SSF52047">
    <property type="entry name" value="RNI-like"/>
    <property type="match status" value="1"/>
</dbReference>
<dbReference type="Gene3D" id="3.80.10.10">
    <property type="entry name" value="Ribonuclease Inhibitor"/>
    <property type="match status" value="1"/>
</dbReference>
<proteinExistence type="predicted"/>
<dbReference type="InterPro" id="IPR053772">
    <property type="entry name" value="At1g61320/At1g61330-like"/>
</dbReference>
<dbReference type="Proteomes" id="UP001627284">
    <property type="component" value="Unassembled WGS sequence"/>
</dbReference>
<comment type="caution">
    <text evidence="2">The sequence shown here is derived from an EMBL/GenBank/DDBJ whole genome shotgun (WGS) entry which is preliminary data.</text>
</comment>
<sequence>NPTSKRRHLPKSETLMAESVDGEDRISELPVHIIHHILCRTNLDLREAAITCVLSKKWHYYWLARPYLLFRQCKGNSCIPLENFVKLIDRPLRIHVEQNLYLAKFFLAYRDRELDPYLDHWIESAIKVNVSVLVIHAPDIDSSYYSLPDVVYDAKKLNTLWLSRCKFEFDISTTHIRFCSLVALFLYNVHISDAQMQSVIDKCPSIRNIRVLACKGMSKLYVVGRLHLHSLAVLLCKLDSVIVQAPKLESFSYTECIDQGNFHPCKIDILDGNNTLQTLELTGSSITDQQFRDVFHKFPNISVLHLTRCYKLKHMEIQSEKLNKFTLSKLESIEKIIIQAPNLSQFDFEGDKMPFLSMDSSALERARLNFFLPRTVISNFGDVDSSWYTNLNHFVQNFNYSKGLMLVIFCRKTKNILIYENPREILIPPSHNVEIFIVPILSIELIIGSILFNRPSIMSILPCTDSKVLQVLPALEQCTQNQNCGKECPFSTRFFHKHRILEEIISCTGTSEEEMASIWYTWLKSTSLIGKVNNFMFKWKEQA</sequence>
<dbReference type="EMBL" id="JBJKTR010000012">
    <property type="protein sequence ID" value="KAL3351932.1"/>
    <property type="molecule type" value="Genomic_DNA"/>
</dbReference>
<evidence type="ECO:0000313" key="3">
    <source>
        <dbReference type="Proteomes" id="UP001627284"/>
    </source>
</evidence>
<evidence type="ECO:0000313" key="2">
    <source>
        <dbReference type="EMBL" id="KAL3351932.1"/>
    </source>
</evidence>
<name>A0ABD2T837_9SOLN</name>
<keyword evidence="3" id="KW-1185">Reference proteome</keyword>
<dbReference type="InterPro" id="IPR055411">
    <property type="entry name" value="LRR_FXL15/At3g58940/PEG3-like"/>
</dbReference>
<feature type="domain" description="F-box/LRR-repeat protein 15/At3g58940/PEG3-like LRR" evidence="1">
    <location>
        <begin position="118"/>
        <end position="269"/>
    </location>
</feature>
<gene>
    <name evidence="2" type="ORF">AABB24_020162</name>
</gene>
<dbReference type="InterPro" id="IPR036047">
    <property type="entry name" value="F-box-like_dom_sf"/>
</dbReference>
<dbReference type="SUPFAM" id="SSF81383">
    <property type="entry name" value="F-box domain"/>
    <property type="match status" value="1"/>
</dbReference>
<accession>A0ABD2T837</accession>
<evidence type="ECO:0000259" key="1">
    <source>
        <dbReference type="Pfam" id="PF24758"/>
    </source>
</evidence>
<dbReference type="InterPro" id="IPR032675">
    <property type="entry name" value="LRR_dom_sf"/>
</dbReference>
<dbReference type="AlphaFoldDB" id="A0ABD2T837"/>
<feature type="non-terminal residue" evidence="2">
    <location>
        <position position="1"/>
    </location>
</feature>
<protein>
    <recommendedName>
        <fullName evidence="1">F-box/LRR-repeat protein 15/At3g58940/PEG3-like LRR domain-containing protein</fullName>
    </recommendedName>
</protein>
<reference evidence="2 3" key="1">
    <citation type="submission" date="2024-05" db="EMBL/GenBank/DDBJ databases">
        <title>De novo assembly of an allotetraploid wild potato.</title>
        <authorList>
            <person name="Hosaka A.J."/>
        </authorList>
    </citation>
    <scope>NUCLEOTIDE SEQUENCE [LARGE SCALE GENOMIC DNA]</scope>
    <source>
        <tissue evidence="2">Young leaves</tissue>
    </source>
</reference>
<organism evidence="2 3">
    <name type="scientific">Solanum stoloniferum</name>
    <dbReference type="NCBI Taxonomy" id="62892"/>
    <lineage>
        <taxon>Eukaryota</taxon>
        <taxon>Viridiplantae</taxon>
        <taxon>Streptophyta</taxon>
        <taxon>Embryophyta</taxon>
        <taxon>Tracheophyta</taxon>
        <taxon>Spermatophyta</taxon>
        <taxon>Magnoliopsida</taxon>
        <taxon>eudicotyledons</taxon>
        <taxon>Gunneridae</taxon>
        <taxon>Pentapetalae</taxon>
        <taxon>asterids</taxon>
        <taxon>lamiids</taxon>
        <taxon>Solanales</taxon>
        <taxon>Solanaceae</taxon>
        <taxon>Solanoideae</taxon>
        <taxon>Solaneae</taxon>
        <taxon>Solanum</taxon>
    </lineage>
</organism>